<reference evidence="6 7" key="1">
    <citation type="submission" date="2019-11" db="EMBL/GenBank/DDBJ databases">
        <title>Genome sequences of 17 halophilic strains isolated from different environments.</title>
        <authorList>
            <person name="Furrow R.E."/>
        </authorList>
    </citation>
    <scope>NUCLEOTIDE SEQUENCE [LARGE SCALE GENOMIC DNA]</scope>
    <source>
        <strain evidence="6 7">22514_16_FS</strain>
    </source>
</reference>
<dbReference type="EMBL" id="WMEQ01000004">
    <property type="protein sequence ID" value="MYL33324.1"/>
    <property type="molecule type" value="Genomic_DNA"/>
</dbReference>
<dbReference type="InterPro" id="IPR016120">
    <property type="entry name" value="Sig_transdc_His_kin_SpoOB"/>
</dbReference>
<dbReference type="InterPro" id="IPR037100">
    <property type="entry name" value="Spo0B_C_sf"/>
</dbReference>
<dbReference type="AlphaFoldDB" id="A0A6I4ZW19"/>
<keyword evidence="1" id="KW-0597">Phosphoprotein</keyword>
<dbReference type="GO" id="GO:0000155">
    <property type="term" value="F:phosphorelay sensor kinase activity"/>
    <property type="evidence" value="ECO:0007669"/>
    <property type="project" value="InterPro"/>
</dbReference>
<gene>
    <name evidence="6" type="ORF">GLW05_06880</name>
</gene>
<name>A0A6I4ZW19_9BACI</name>
<evidence type="ECO:0000256" key="1">
    <source>
        <dbReference type="ARBA" id="ARBA00022553"/>
    </source>
</evidence>
<keyword evidence="3" id="KW-0418">Kinase</keyword>
<proteinExistence type="predicted"/>
<comment type="caution">
    <text evidence="6">The sequence shown here is derived from an EMBL/GenBank/DDBJ whole genome shotgun (WGS) entry which is preliminary data.</text>
</comment>
<sequence length="216" mass="25682">MFISNSKEERGCQVILSFFILSATLEVCYTFTIMDKGAGMMKVDEVANLLRHYRHDWMNQLQLVHGYASMDKMEKVKEKLQEIIDFSREESKLMNLKAPHFAVWMVRFNAEYNQLRMSFQIDTQADFSAFDQSLVQTCLAIIQHLEEFTNPLQLYECMIFIWGEEHPQLRMHIDGQVSNDGQFMSRIDKLQYVKNLNRHEEEQHASYEIYLDMKER</sequence>
<feature type="transmembrane region" description="Helical" evidence="4">
    <location>
        <begin position="14"/>
        <end position="32"/>
    </location>
</feature>
<dbReference type="SUPFAM" id="SSF55890">
    <property type="entry name" value="Sporulation response regulatory protein Spo0B"/>
    <property type="match status" value="1"/>
</dbReference>
<dbReference type="Proteomes" id="UP000468638">
    <property type="component" value="Unassembled WGS sequence"/>
</dbReference>
<keyword evidence="4" id="KW-0812">Transmembrane</keyword>
<evidence type="ECO:0000313" key="7">
    <source>
        <dbReference type="Proteomes" id="UP000468638"/>
    </source>
</evidence>
<dbReference type="Gene3D" id="1.10.287.130">
    <property type="match status" value="1"/>
</dbReference>
<evidence type="ECO:0000256" key="2">
    <source>
        <dbReference type="ARBA" id="ARBA00022679"/>
    </source>
</evidence>
<feature type="domain" description="SpoOB alpha-helical" evidence="5">
    <location>
        <begin position="40"/>
        <end position="96"/>
    </location>
</feature>
<dbReference type="Gene3D" id="3.30.565.30">
    <property type="entry name" value="Sporulation initiation phosphotransferase B (SpoOB), C-terminal domain"/>
    <property type="match status" value="1"/>
</dbReference>
<evidence type="ECO:0000313" key="6">
    <source>
        <dbReference type="EMBL" id="MYL33324.1"/>
    </source>
</evidence>
<keyword evidence="4" id="KW-0472">Membrane</keyword>
<dbReference type="InterPro" id="IPR039506">
    <property type="entry name" value="SPOB_a"/>
</dbReference>
<evidence type="ECO:0000256" key="3">
    <source>
        <dbReference type="ARBA" id="ARBA00022777"/>
    </source>
</evidence>
<keyword evidence="2" id="KW-0808">Transferase</keyword>
<keyword evidence="4" id="KW-1133">Transmembrane helix</keyword>
<organism evidence="6 7">
    <name type="scientific">Pontibacillus yanchengensis</name>
    <dbReference type="NCBI Taxonomy" id="462910"/>
    <lineage>
        <taxon>Bacteria</taxon>
        <taxon>Bacillati</taxon>
        <taxon>Bacillota</taxon>
        <taxon>Bacilli</taxon>
        <taxon>Bacillales</taxon>
        <taxon>Bacillaceae</taxon>
        <taxon>Pontibacillus</taxon>
    </lineage>
</organism>
<evidence type="ECO:0000259" key="5">
    <source>
        <dbReference type="Pfam" id="PF14689"/>
    </source>
</evidence>
<accession>A0A6I4ZW19</accession>
<evidence type="ECO:0000256" key="4">
    <source>
        <dbReference type="SAM" id="Phobius"/>
    </source>
</evidence>
<protein>
    <recommendedName>
        <fullName evidence="5">SpoOB alpha-helical domain-containing protein</fullName>
    </recommendedName>
</protein>
<dbReference type="Pfam" id="PF14689">
    <property type="entry name" value="SPOB_a"/>
    <property type="match status" value="1"/>
</dbReference>